<evidence type="ECO:0000313" key="5">
    <source>
        <dbReference type="EMBL" id="EMB25833.1"/>
    </source>
</evidence>
<keyword evidence="2" id="KW-0472">Membrane</keyword>
<organism evidence="5 6">
    <name type="scientific">Treponema denticola SP33</name>
    <dbReference type="NCBI Taxonomy" id="999437"/>
    <lineage>
        <taxon>Bacteria</taxon>
        <taxon>Pseudomonadati</taxon>
        <taxon>Spirochaetota</taxon>
        <taxon>Spirochaetia</taxon>
        <taxon>Spirochaetales</taxon>
        <taxon>Treponemataceae</taxon>
        <taxon>Treponema</taxon>
    </lineage>
</organism>
<keyword evidence="3" id="KW-0732">Signal</keyword>
<dbReference type="InterPro" id="IPR011191">
    <property type="entry name" value="Uncharacterised_Tp_vWA"/>
</dbReference>
<accession>M2BWE9</accession>
<dbReference type="Gene3D" id="3.40.50.410">
    <property type="entry name" value="von Willebrand factor, type A domain"/>
    <property type="match status" value="1"/>
</dbReference>
<sequence length="682" mass="75255">MFKRVSLCLFLFVIFMPVFAQNTAKTNAEIVILMDTSGTILPYYEDINNRVLSEINDKFVRKGDTVHVLSFNADARYEMSQKINSEKDMSRVVSRFLLLYQLGKSSDFLTGLQYARQYGSNLPETKEKILIIISDGIFNPPESSPYKNYTDDQIKNEIGLLAGSIRKKGWKVYYVKLPYPADAVIRGLDGQEFYNPGSGYAGTGSGGSGSQGSGSSTGGSSTSGTSGSTSSGGGYAGGDSSSGNSGTDQGGSSDTGTGQGSLTDVSKDFKEASGASSSDLSKDKNDKFTITENAENLPIINFPDEGLEAQGNKLAFSFEVTNDSDEDVELHLTHIVIDNGVNISKIPVDSQNTKIKAGEKDVPIKVSAILPEEYKEGNYNIIMRLEFAEGKRVLPQVMETSLAVFPTSFQKLKDSNALWFIIFGIILLLLLIFLIVFFTRRRGSSSSSNQARYAAASSQINYQEEDKRYPHKLSDEDDHANRLNAFNASSNTSIYSESKNFAGDGSSMYSADNLDRVAAQKQDDEILRRRVLAASFAAKEPRGTYMSPANFFETIEIKRNKSGMTEIYVLNQNRNIGMRNIHVMKPGTSLTLGGGKTDNFLIFLVPFPAHLAQVRYDGQDYHLAILKPKYFPYEKSNVVNNCIGKTVTIVSDKGYHVYFTFREYENPTEKLNSILTSIKYDK</sequence>
<dbReference type="InterPro" id="IPR002035">
    <property type="entry name" value="VWF_A"/>
</dbReference>
<feature type="compositionally biased region" description="Low complexity" evidence="1">
    <location>
        <begin position="238"/>
        <end position="256"/>
    </location>
</feature>
<dbReference type="PIRSF" id="PIRSF008381">
    <property type="entry name" value="TP0020_vWA"/>
    <property type="match status" value="1"/>
</dbReference>
<dbReference type="OrthoDB" id="353722at2"/>
<protein>
    <recommendedName>
        <fullName evidence="4">VWFA domain-containing protein</fullName>
    </recommendedName>
</protein>
<evidence type="ECO:0000259" key="4">
    <source>
        <dbReference type="PROSITE" id="PS50234"/>
    </source>
</evidence>
<name>M2BWE9_TREDN</name>
<dbReference type="AlphaFoldDB" id="M2BWE9"/>
<keyword evidence="2" id="KW-0812">Transmembrane</keyword>
<reference evidence="5 6" key="1">
    <citation type="submission" date="2012-01" db="EMBL/GenBank/DDBJ databases">
        <title>The Genome Sequence of Treponema denticola SP33.</title>
        <authorList>
            <consortium name="The Broad Institute Genome Sequencing Platform"/>
            <person name="Earl A."/>
            <person name="Ward D."/>
            <person name="Feldgarden M."/>
            <person name="Gevers D."/>
            <person name="Blanton J.M."/>
            <person name="Fenno C.J."/>
            <person name="Baranova O.V."/>
            <person name="Mathney J."/>
            <person name="Dewhirst F.E."/>
            <person name="Izard J."/>
            <person name="Young S.K."/>
            <person name="Zeng Q."/>
            <person name="Gargeya S."/>
            <person name="Fitzgerald M."/>
            <person name="Haas B."/>
            <person name="Abouelleil A."/>
            <person name="Alvarado L."/>
            <person name="Arachchi H.M."/>
            <person name="Berlin A."/>
            <person name="Chapman S.B."/>
            <person name="Gearin G."/>
            <person name="Goldberg J."/>
            <person name="Griggs A."/>
            <person name="Gujja S."/>
            <person name="Hansen M."/>
            <person name="Heiman D."/>
            <person name="Howarth C."/>
            <person name="Larimer J."/>
            <person name="Lui A."/>
            <person name="MacDonald P.J.P."/>
            <person name="McCowen C."/>
            <person name="Montmayeur A."/>
            <person name="Murphy C."/>
            <person name="Neiman D."/>
            <person name="Pearson M."/>
            <person name="Priest M."/>
            <person name="Roberts A."/>
            <person name="Saif S."/>
            <person name="Shea T."/>
            <person name="Sisk P."/>
            <person name="Stolte C."/>
            <person name="Sykes S."/>
            <person name="Wortman J."/>
            <person name="Nusbaum C."/>
            <person name="Birren B."/>
        </authorList>
    </citation>
    <scope>NUCLEOTIDE SEQUENCE [LARGE SCALE GENOMIC DNA]</scope>
    <source>
        <strain evidence="5 6">SP33</strain>
    </source>
</reference>
<dbReference type="PROSITE" id="PS50234">
    <property type="entry name" value="VWFA"/>
    <property type="match status" value="1"/>
</dbReference>
<dbReference type="CDD" id="cd00198">
    <property type="entry name" value="vWFA"/>
    <property type="match status" value="1"/>
</dbReference>
<dbReference type="PATRIC" id="fig|999437.3.peg.980"/>
<feature type="chain" id="PRO_5004020647" description="VWFA domain-containing protein" evidence="3">
    <location>
        <begin position="21"/>
        <end position="682"/>
    </location>
</feature>
<feature type="domain" description="VWFA" evidence="4">
    <location>
        <begin position="29"/>
        <end position="175"/>
    </location>
</feature>
<proteinExistence type="predicted"/>
<dbReference type="Proteomes" id="UP000016183">
    <property type="component" value="Unassembled WGS sequence"/>
</dbReference>
<dbReference type="EMBL" id="AGDZ01000018">
    <property type="protein sequence ID" value="EMB25833.1"/>
    <property type="molecule type" value="Genomic_DNA"/>
</dbReference>
<feature type="compositionally biased region" description="Gly residues" evidence="1">
    <location>
        <begin position="203"/>
        <end position="217"/>
    </location>
</feature>
<evidence type="ECO:0000313" key="6">
    <source>
        <dbReference type="Proteomes" id="UP000016183"/>
    </source>
</evidence>
<feature type="compositionally biased region" description="Low complexity" evidence="1">
    <location>
        <begin position="218"/>
        <end position="229"/>
    </location>
</feature>
<keyword evidence="2" id="KW-1133">Transmembrane helix</keyword>
<dbReference type="RefSeq" id="WP_010694589.1">
    <property type="nucleotide sequence ID" value="NZ_KB442453.1"/>
</dbReference>
<dbReference type="InterPro" id="IPR036465">
    <property type="entry name" value="vWFA_dom_sf"/>
</dbReference>
<evidence type="ECO:0000256" key="1">
    <source>
        <dbReference type="SAM" id="MobiDB-lite"/>
    </source>
</evidence>
<evidence type="ECO:0000256" key="2">
    <source>
        <dbReference type="SAM" id="Phobius"/>
    </source>
</evidence>
<comment type="caution">
    <text evidence="5">The sequence shown here is derived from an EMBL/GenBank/DDBJ whole genome shotgun (WGS) entry which is preliminary data.</text>
</comment>
<feature type="signal peptide" evidence="3">
    <location>
        <begin position="1"/>
        <end position="20"/>
    </location>
</feature>
<dbReference type="HOGENOM" id="CLU_025733_0_0_12"/>
<feature type="region of interest" description="Disordered" evidence="1">
    <location>
        <begin position="203"/>
        <end position="264"/>
    </location>
</feature>
<evidence type="ECO:0000256" key="3">
    <source>
        <dbReference type="SAM" id="SignalP"/>
    </source>
</evidence>
<dbReference type="SUPFAM" id="SSF53300">
    <property type="entry name" value="vWA-like"/>
    <property type="match status" value="1"/>
</dbReference>
<gene>
    <name evidence="5" type="ORF">HMPREF9733_00965</name>
</gene>
<feature type="transmembrane region" description="Helical" evidence="2">
    <location>
        <begin position="417"/>
        <end position="438"/>
    </location>
</feature>